<proteinExistence type="predicted"/>
<evidence type="ECO:0000313" key="2">
    <source>
        <dbReference type="EMBL" id="KAG0724479.1"/>
    </source>
</evidence>
<evidence type="ECO:0000313" key="3">
    <source>
        <dbReference type="Proteomes" id="UP000770661"/>
    </source>
</evidence>
<dbReference type="Pfam" id="PF15810">
    <property type="entry name" value="CCDC117"/>
    <property type="match status" value="1"/>
</dbReference>
<feature type="region of interest" description="Disordered" evidence="1">
    <location>
        <begin position="14"/>
        <end position="71"/>
    </location>
</feature>
<feature type="compositionally biased region" description="Pro residues" evidence="1">
    <location>
        <begin position="29"/>
        <end position="52"/>
    </location>
</feature>
<evidence type="ECO:0000256" key="1">
    <source>
        <dbReference type="SAM" id="MobiDB-lite"/>
    </source>
</evidence>
<feature type="region of interest" description="Disordered" evidence="1">
    <location>
        <begin position="254"/>
        <end position="309"/>
    </location>
</feature>
<dbReference type="Proteomes" id="UP000770661">
    <property type="component" value="Unassembled WGS sequence"/>
</dbReference>
<dbReference type="InterPro" id="IPR031630">
    <property type="entry name" value="CCDC117"/>
</dbReference>
<protein>
    <submittedName>
        <fullName evidence="2">Uncharacterized protein</fullName>
    </submittedName>
</protein>
<comment type="caution">
    <text evidence="2">The sequence shown here is derived from an EMBL/GenBank/DDBJ whole genome shotgun (WGS) entry which is preliminary data.</text>
</comment>
<gene>
    <name evidence="2" type="ORF">GWK47_040535</name>
</gene>
<feature type="compositionally biased region" description="Low complexity" evidence="1">
    <location>
        <begin position="267"/>
        <end position="309"/>
    </location>
</feature>
<name>A0A8J4YJQ8_CHIOP</name>
<organism evidence="2 3">
    <name type="scientific">Chionoecetes opilio</name>
    <name type="common">Atlantic snow crab</name>
    <name type="synonym">Cancer opilio</name>
    <dbReference type="NCBI Taxonomy" id="41210"/>
    <lineage>
        <taxon>Eukaryota</taxon>
        <taxon>Metazoa</taxon>
        <taxon>Ecdysozoa</taxon>
        <taxon>Arthropoda</taxon>
        <taxon>Crustacea</taxon>
        <taxon>Multicrustacea</taxon>
        <taxon>Malacostraca</taxon>
        <taxon>Eumalacostraca</taxon>
        <taxon>Eucarida</taxon>
        <taxon>Decapoda</taxon>
        <taxon>Pleocyemata</taxon>
        <taxon>Brachyura</taxon>
        <taxon>Eubrachyura</taxon>
        <taxon>Majoidea</taxon>
        <taxon>Majidae</taxon>
        <taxon>Chionoecetes</taxon>
    </lineage>
</organism>
<dbReference type="EMBL" id="JACEEZ010006891">
    <property type="protein sequence ID" value="KAG0724479.1"/>
    <property type="molecule type" value="Genomic_DNA"/>
</dbReference>
<dbReference type="OrthoDB" id="10022757at2759"/>
<keyword evidence="3" id="KW-1185">Reference proteome</keyword>
<feature type="region of interest" description="Disordered" evidence="1">
    <location>
        <begin position="369"/>
        <end position="394"/>
    </location>
</feature>
<reference evidence="2" key="1">
    <citation type="submission" date="2020-07" db="EMBL/GenBank/DDBJ databases">
        <title>The High-quality genome of the commercially important snow crab, Chionoecetes opilio.</title>
        <authorList>
            <person name="Jeong J.-H."/>
            <person name="Ryu S."/>
        </authorList>
    </citation>
    <scope>NUCLEOTIDE SEQUENCE</scope>
    <source>
        <strain evidence="2">MADBK_172401_WGS</strain>
        <tissue evidence="2">Digestive gland</tissue>
    </source>
</reference>
<accession>A0A8J4YJQ8</accession>
<dbReference type="AlphaFoldDB" id="A0A8J4YJQ8"/>
<sequence>MNFPEVRAMGGSIGGMGMGAAGLATHTPSPTPTPTDPSLPPTPSPMTAPPEPTTYLTFQSTPPLPSPPAASHPSIASMWGIGGFTTPPMPPPPPVGCPNTIASTLGIPQMPNVTYFNSRAPMGFNSSKPLAKQHISEERMTAHLNSLHLSDSYCNHRLGKGKVLRSKALSKSVVDEEEDEGLGGDGAMTLESDLQGATRLVIAEEMKKIVPGEAKLPQSILKKLTKPSMEVVLWQPPTSLLRTIITSNIDNKIKEAHNTTPNPPHTTSPSNHTTTNTSTSSLPSSTTSSTTSSTSSSSSSSPDSGISISSPPPALSFLGNNSVSRLAFLRRLHRHHDLHSRRHHRLHKHIHIGARTRPPLPPFDLVWLKGDKLPSSPSKTPGKPRTGPHAGSRG</sequence>